<evidence type="ECO:0000313" key="1">
    <source>
        <dbReference type="EMBL" id="HFZ08744.1"/>
    </source>
</evidence>
<dbReference type="AlphaFoldDB" id="A0A7V3N4A5"/>
<dbReference type="EMBL" id="DTGG01000038">
    <property type="protein sequence ID" value="HFZ08744.1"/>
    <property type="molecule type" value="Genomic_DNA"/>
</dbReference>
<accession>A0A7V3N4A5</accession>
<name>A0A7V3N4A5_UNCC3</name>
<gene>
    <name evidence="1" type="ORF">ENV41_01240</name>
</gene>
<sequence length="80" mass="9030">MKVRAVLRKLNGVPAENRDVVLVVKEISGDKLYVDSSDSRGEVQFEIEKGKEVVLIVNGIFINSFIIGDKENLVYYVSRM</sequence>
<reference evidence="1" key="1">
    <citation type="journal article" date="2020" name="mSystems">
        <title>Genome- and Community-Level Interaction Insights into Carbon Utilization and Element Cycling Functions of Hydrothermarchaeota in Hydrothermal Sediment.</title>
        <authorList>
            <person name="Zhou Z."/>
            <person name="Liu Y."/>
            <person name="Xu W."/>
            <person name="Pan J."/>
            <person name="Luo Z.H."/>
            <person name="Li M."/>
        </authorList>
    </citation>
    <scope>NUCLEOTIDE SEQUENCE [LARGE SCALE GENOMIC DNA]</scope>
    <source>
        <strain evidence="1">SpSt-757</strain>
    </source>
</reference>
<organism evidence="1">
    <name type="scientific">candidate division CPR3 bacterium</name>
    <dbReference type="NCBI Taxonomy" id="2268181"/>
    <lineage>
        <taxon>Bacteria</taxon>
        <taxon>Bacteria division CPR3</taxon>
    </lineage>
</organism>
<protein>
    <submittedName>
        <fullName evidence="1">Uncharacterized protein</fullName>
    </submittedName>
</protein>
<comment type="caution">
    <text evidence="1">The sequence shown here is derived from an EMBL/GenBank/DDBJ whole genome shotgun (WGS) entry which is preliminary data.</text>
</comment>
<proteinExistence type="predicted"/>